<proteinExistence type="predicted"/>
<reference evidence="3" key="1">
    <citation type="journal article" date="2020" name="Genome Biol.">
        <title>Gamete binning: chromosome-level and haplotype-resolved genome assembly enabled by high-throughput single-cell sequencing of gamete genomes.</title>
        <authorList>
            <person name="Campoy J.A."/>
            <person name="Sun H."/>
            <person name="Goel M."/>
            <person name="Jiao W.-B."/>
            <person name="Folz-Donahue K."/>
            <person name="Wang N."/>
            <person name="Rubio M."/>
            <person name="Liu C."/>
            <person name="Kukat C."/>
            <person name="Ruiz D."/>
            <person name="Huettel B."/>
            <person name="Schneeberger K."/>
        </authorList>
    </citation>
    <scope>NUCLEOTIDE SEQUENCE [LARGE SCALE GENOMIC DNA]</scope>
    <source>
        <strain evidence="3">cv. Rojo Pasion</strain>
    </source>
</reference>
<sequence length="71" mass="7879">MSTFSNLPNGQLPPPPTSYRRRRQSTTTTCRRPATTTAATYRHRPSPANHCHLSPPIFDQPGTNSIALYSP</sequence>
<feature type="compositionally biased region" description="Polar residues" evidence="1">
    <location>
        <begin position="61"/>
        <end position="71"/>
    </location>
</feature>
<gene>
    <name evidence="2" type="ORF">ORAREDHAP_LOCUS50090</name>
</gene>
<evidence type="ECO:0000313" key="3">
    <source>
        <dbReference type="Proteomes" id="UP000507245"/>
    </source>
</evidence>
<dbReference type="Proteomes" id="UP000507245">
    <property type="component" value="Unassembled WGS sequence"/>
</dbReference>
<protein>
    <submittedName>
        <fullName evidence="2">Uncharacterized protein</fullName>
    </submittedName>
</protein>
<accession>A0A6J5Y9D6</accession>
<feature type="region of interest" description="Disordered" evidence="1">
    <location>
        <begin position="1"/>
        <end position="71"/>
    </location>
</feature>
<evidence type="ECO:0000256" key="1">
    <source>
        <dbReference type="SAM" id="MobiDB-lite"/>
    </source>
</evidence>
<keyword evidence="3" id="KW-1185">Reference proteome</keyword>
<feature type="compositionally biased region" description="Low complexity" evidence="1">
    <location>
        <begin position="25"/>
        <end position="40"/>
    </location>
</feature>
<dbReference type="EMBL" id="CAEKKB010000008">
    <property type="protein sequence ID" value="CAB4321033.1"/>
    <property type="molecule type" value="Genomic_DNA"/>
</dbReference>
<name>A0A6J5Y9D6_PRUAR</name>
<dbReference type="AlphaFoldDB" id="A0A6J5Y9D6"/>
<evidence type="ECO:0000313" key="2">
    <source>
        <dbReference type="EMBL" id="CAB4321033.1"/>
    </source>
</evidence>
<organism evidence="2 3">
    <name type="scientific">Prunus armeniaca</name>
    <name type="common">Apricot</name>
    <name type="synonym">Armeniaca vulgaris</name>
    <dbReference type="NCBI Taxonomy" id="36596"/>
    <lineage>
        <taxon>Eukaryota</taxon>
        <taxon>Viridiplantae</taxon>
        <taxon>Streptophyta</taxon>
        <taxon>Embryophyta</taxon>
        <taxon>Tracheophyta</taxon>
        <taxon>Spermatophyta</taxon>
        <taxon>Magnoliopsida</taxon>
        <taxon>eudicotyledons</taxon>
        <taxon>Gunneridae</taxon>
        <taxon>Pentapetalae</taxon>
        <taxon>rosids</taxon>
        <taxon>fabids</taxon>
        <taxon>Rosales</taxon>
        <taxon>Rosaceae</taxon>
        <taxon>Amygdaloideae</taxon>
        <taxon>Amygdaleae</taxon>
        <taxon>Prunus</taxon>
    </lineage>
</organism>